<dbReference type="PANTHER" id="PTHR42973">
    <property type="entry name" value="BINDING OXIDOREDUCTASE, PUTATIVE (AFU_ORTHOLOGUE AFUA_1G17690)-RELATED"/>
    <property type="match status" value="1"/>
</dbReference>
<evidence type="ECO:0000313" key="7">
    <source>
        <dbReference type="EMBL" id="KAF2278012.1"/>
    </source>
</evidence>
<dbReference type="InterPro" id="IPR036318">
    <property type="entry name" value="FAD-bd_PCMH-like_sf"/>
</dbReference>
<dbReference type="GeneID" id="54547536"/>
<protein>
    <submittedName>
        <fullName evidence="7">Oxidoreductase FAD-binding protein</fullName>
    </submittedName>
</protein>
<dbReference type="InterPro" id="IPR016166">
    <property type="entry name" value="FAD-bd_PCMH"/>
</dbReference>
<dbReference type="InterPro" id="IPR050416">
    <property type="entry name" value="FAD-linked_Oxidoreductase"/>
</dbReference>
<evidence type="ECO:0000256" key="2">
    <source>
        <dbReference type="ARBA" id="ARBA00022630"/>
    </source>
</evidence>
<dbReference type="Gene3D" id="3.30.465.10">
    <property type="match status" value="1"/>
</dbReference>
<evidence type="ECO:0000313" key="8">
    <source>
        <dbReference type="Proteomes" id="UP000800097"/>
    </source>
</evidence>
<dbReference type="InterPro" id="IPR016169">
    <property type="entry name" value="FAD-bd_PCMH_sub2"/>
</dbReference>
<dbReference type="EMBL" id="ML986489">
    <property type="protein sequence ID" value="KAF2278012.1"/>
    <property type="molecule type" value="Genomic_DNA"/>
</dbReference>
<dbReference type="OrthoDB" id="2151789at2759"/>
<feature type="domain" description="FAD-binding PCMH-type" evidence="6">
    <location>
        <begin position="70"/>
        <end position="247"/>
    </location>
</feature>
<keyword evidence="3" id="KW-0274">FAD</keyword>
<evidence type="ECO:0000256" key="4">
    <source>
        <dbReference type="ARBA" id="ARBA00023002"/>
    </source>
</evidence>
<dbReference type="Pfam" id="PF01565">
    <property type="entry name" value="FAD_binding_4"/>
    <property type="match status" value="1"/>
</dbReference>
<keyword evidence="2" id="KW-0285">Flavoprotein</keyword>
<feature type="signal peptide" evidence="5">
    <location>
        <begin position="1"/>
        <end position="17"/>
    </location>
</feature>
<feature type="chain" id="PRO_5025448086" evidence="5">
    <location>
        <begin position="18"/>
        <end position="515"/>
    </location>
</feature>
<reference evidence="7" key="1">
    <citation type="journal article" date="2020" name="Stud. Mycol.">
        <title>101 Dothideomycetes genomes: a test case for predicting lifestyles and emergence of pathogens.</title>
        <authorList>
            <person name="Haridas S."/>
            <person name="Albert R."/>
            <person name="Binder M."/>
            <person name="Bloem J."/>
            <person name="Labutti K."/>
            <person name="Salamov A."/>
            <person name="Andreopoulos B."/>
            <person name="Baker S."/>
            <person name="Barry K."/>
            <person name="Bills G."/>
            <person name="Bluhm B."/>
            <person name="Cannon C."/>
            <person name="Castanera R."/>
            <person name="Culley D."/>
            <person name="Daum C."/>
            <person name="Ezra D."/>
            <person name="Gonzalez J."/>
            <person name="Henrissat B."/>
            <person name="Kuo A."/>
            <person name="Liang C."/>
            <person name="Lipzen A."/>
            <person name="Lutzoni F."/>
            <person name="Magnuson J."/>
            <person name="Mondo S."/>
            <person name="Nolan M."/>
            <person name="Ohm R."/>
            <person name="Pangilinan J."/>
            <person name="Park H.-J."/>
            <person name="Ramirez L."/>
            <person name="Alfaro M."/>
            <person name="Sun H."/>
            <person name="Tritt A."/>
            <person name="Yoshinaga Y."/>
            <person name="Zwiers L.-H."/>
            <person name="Turgeon B."/>
            <person name="Goodwin S."/>
            <person name="Spatafora J."/>
            <person name="Crous P."/>
            <person name="Grigoriev I."/>
        </authorList>
    </citation>
    <scope>NUCLEOTIDE SEQUENCE</scope>
    <source>
        <strain evidence="7">CBS 379.55</strain>
    </source>
</reference>
<dbReference type="AlphaFoldDB" id="A0A6A6JNC0"/>
<accession>A0A6A6JNC0</accession>
<evidence type="ECO:0000256" key="5">
    <source>
        <dbReference type="SAM" id="SignalP"/>
    </source>
</evidence>
<dbReference type="SUPFAM" id="SSF56176">
    <property type="entry name" value="FAD-binding/transporter-associated domain-like"/>
    <property type="match status" value="1"/>
</dbReference>
<organism evidence="7 8">
    <name type="scientific">Westerdykella ornata</name>
    <dbReference type="NCBI Taxonomy" id="318751"/>
    <lineage>
        <taxon>Eukaryota</taxon>
        <taxon>Fungi</taxon>
        <taxon>Dikarya</taxon>
        <taxon>Ascomycota</taxon>
        <taxon>Pezizomycotina</taxon>
        <taxon>Dothideomycetes</taxon>
        <taxon>Pleosporomycetidae</taxon>
        <taxon>Pleosporales</taxon>
        <taxon>Sporormiaceae</taxon>
        <taxon>Westerdykella</taxon>
    </lineage>
</organism>
<keyword evidence="8" id="KW-1185">Reference proteome</keyword>
<evidence type="ECO:0000259" key="6">
    <source>
        <dbReference type="PROSITE" id="PS51387"/>
    </source>
</evidence>
<name>A0A6A6JNC0_WESOR</name>
<dbReference type="PROSITE" id="PS51387">
    <property type="entry name" value="FAD_PCMH"/>
    <property type="match status" value="1"/>
</dbReference>
<sequence>MLTLLILLCALVRGILGSFPDPKSILEQLRRTGACCTALDYFLPGKVHFNNIGDTEYHASQKSFWSAQEQSLSPACIVIPTTTQDVSIAVAILSVGHQASISRCKFAVRGAGHTPQAGAANIDGGVTIDMQSMNQVAVSSDQKIVSIGSGNRWGNVYPTLDRQNLAMIGGRVSPVGAGGLITGGGISYFSGRYGFACDNIQAFEIVLANGTVAVASSTTNRDLFRALKGGSNNFGIVTRFDAKLYPQTPFWGGSISQPITNKDAIFEFFTNFTVSANYDPYSALLTDFAWLAGIPTIVHQPIYTNGNATWPPPAFEALDSMPKLTSTMRKDRLASFTDELAATSAVTNGRNNLFLTTTFANRVDVTADFMGEVFELADAAAKELITVVGLVFTMTFQPLPYAVYSKSASTGGNVLGLDRFRDDLINLLFTISWQLPLDNARVEARLKALETDINNLARSKGILNEFIYLNYASAWQDPIRAYGDANVGFLRGVSRKYDPNGLFQRAVPGGFKLGI</sequence>
<dbReference type="Proteomes" id="UP000800097">
    <property type="component" value="Unassembled WGS sequence"/>
</dbReference>
<dbReference type="InterPro" id="IPR006094">
    <property type="entry name" value="Oxid_FAD_bind_N"/>
</dbReference>
<dbReference type="GO" id="GO:0071949">
    <property type="term" value="F:FAD binding"/>
    <property type="evidence" value="ECO:0007669"/>
    <property type="project" value="InterPro"/>
</dbReference>
<gene>
    <name evidence="7" type="ORF">EI97DRAFT_281058</name>
</gene>
<keyword evidence="4" id="KW-0560">Oxidoreductase</keyword>
<dbReference type="GO" id="GO:0016491">
    <property type="term" value="F:oxidoreductase activity"/>
    <property type="evidence" value="ECO:0007669"/>
    <property type="project" value="UniProtKB-KW"/>
</dbReference>
<dbReference type="RefSeq" id="XP_033655551.1">
    <property type="nucleotide sequence ID" value="XM_033794361.1"/>
</dbReference>
<evidence type="ECO:0000256" key="3">
    <source>
        <dbReference type="ARBA" id="ARBA00022827"/>
    </source>
</evidence>
<evidence type="ECO:0000256" key="1">
    <source>
        <dbReference type="ARBA" id="ARBA00005466"/>
    </source>
</evidence>
<comment type="similarity">
    <text evidence="1">Belongs to the oxygen-dependent FAD-linked oxidoreductase family.</text>
</comment>
<keyword evidence="5" id="KW-0732">Signal</keyword>
<dbReference type="PANTHER" id="PTHR42973:SF22">
    <property type="entry name" value="FAD-BINDING PCMH-TYPE DOMAIN-CONTAINING PROTEIN-RELATED"/>
    <property type="match status" value="1"/>
</dbReference>
<proteinExistence type="inferred from homology"/>